<dbReference type="PANTHER" id="PTHR30266:SF2">
    <property type="entry name" value="LARGE-CONDUCTANCE MECHANOSENSITIVE CHANNEL"/>
    <property type="match status" value="1"/>
</dbReference>
<dbReference type="Pfam" id="PF01741">
    <property type="entry name" value="MscL"/>
    <property type="match status" value="1"/>
</dbReference>
<feature type="transmembrane region" description="Helical" evidence="9">
    <location>
        <begin position="7"/>
        <end position="31"/>
    </location>
</feature>
<comment type="caution">
    <text evidence="10">The sequence shown here is derived from an EMBL/GenBank/DDBJ whole genome shotgun (WGS) entry which is preliminary data.</text>
</comment>
<proteinExistence type="inferred from homology"/>
<evidence type="ECO:0000256" key="4">
    <source>
        <dbReference type="ARBA" id="ARBA00022692"/>
    </source>
</evidence>
<evidence type="ECO:0000313" key="10">
    <source>
        <dbReference type="EMBL" id="PZE17764.1"/>
    </source>
</evidence>
<keyword evidence="7 9" id="KW-0472">Membrane</keyword>
<dbReference type="SUPFAM" id="SSF81330">
    <property type="entry name" value="Gated mechanosensitive channel"/>
    <property type="match status" value="1"/>
</dbReference>
<comment type="function">
    <text evidence="9">Channel that opens in response to stretch forces in the membrane lipid bilayer. May participate in the regulation of osmotic pressure changes within the cell.</text>
</comment>
<dbReference type="PANTHER" id="PTHR30266">
    <property type="entry name" value="MECHANOSENSITIVE CHANNEL MSCL"/>
    <property type="match status" value="1"/>
</dbReference>
<protein>
    <recommendedName>
        <fullName evidence="9">Large-conductance mechanosensitive channel</fullName>
    </recommendedName>
</protein>
<dbReference type="PRINTS" id="PR01264">
    <property type="entry name" value="MECHCHANNEL"/>
</dbReference>
<evidence type="ECO:0000256" key="9">
    <source>
        <dbReference type="HAMAP-Rule" id="MF_00115"/>
    </source>
</evidence>
<evidence type="ECO:0000256" key="5">
    <source>
        <dbReference type="ARBA" id="ARBA00022989"/>
    </source>
</evidence>
<dbReference type="Gene3D" id="1.10.1200.120">
    <property type="entry name" value="Large-conductance mechanosensitive channel, MscL, domain 1"/>
    <property type="match status" value="1"/>
</dbReference>
<dbReference type="HAMAP" id="MF_00115">
    <property type="entry name" value="MscL"/>
    <property type="match status" value="1"/>
</dbReference>
<keyword evidence="4 9" id="KW-0812">Transmembrane</keyword>
<sequence length="141" mass="15145">MLKEFKAFIMTGNVVEFAVAVILAGAVGLVVNGFVNDIIMPVVGHFAGGVDFADLKLVLTEAVPAVTDDSGAIVTEAVTENAIRYGKWINTIINLIIVGFVLFMITKAYNKSKKKKEEAPAAPAGPTQEQLLVEIRDLLKK</sequence>
<comment type="subunit">
    <text evidence="9">Homopentamer.</text>
</comment>
<name>A0A2W1N1U0_9FLAO</name>
<evidence type="ECO:0000313" key="11">
    <source>
        <dbReference type="Proteomes" id="UP000249248"/>
    </source>
</evidence>
<dbReference type="InterPro" id="IPR001185">
    <property type="entry name" value="MS_channel"/>
</dbReference>
<dbReference type="OrthoDB" id="9810350at2"/>
<keyword evidence="3 9" id="KW-1003">Cell membrane</keyword>
<evidence type="ECO:0000256" key="3">
    <source>
        <dbReference type="ARBA" id="ARBA00022475"/>
    </source>
</evidence>
<keyword evidence="5 9" id="KW-1133">Transmembrane helix</keyword>
<comment type="similarity">
    <text evidence="9">Belongs to the MscL family.</text>
</comment>
<comment type="subcellular location">
    <subcellularLocation>
        <location evidence="9">Cell membrane</location>
        <topology evidence="9">Multi-pass membrane protein</topology>
    </subcellularLocation>
    <subcellularLocation>
        <location evidence="1">Membrane</location>
        <topology evidence="1">Multi-pass membrane protein</topology>
    </subcellularLocation>
</comment>
<dbReference type="GO" id="GO:0005886">
    <property type="term" value="C:plasma membrane"/>
    <property type="evidence" value="ECO:0007669"/>
    <property type="project" value="UniProtKB-SubCell"/>
</dbReference>
<dbReference type="NCBIfam" id="TIGR00220">
    <property type="entry name" value="mscL"/>
    <property type="match status" value="1"/>
</dbReference>
<dbReference type="Proteomes" id="UP000249248">
    <property type="component" value="Unassembled WGS sequence"/>
</dbReference>
<keyword evidence="8 9" id="KW-0407">Ion channel</keyword>
<feature type="transmembrane region" description="Helical" evidence="9">
    <location>
        <begin position="88"/>
        <end position="106"/>
    </location>
</feature>
<evidence type="ECO:0000256" key="7">
    <source>
        <dbReference type="ARBA" id="ARBA00023136"/>
    </source>
</evidence>
<keyword evidence="6 9" id="KW-0406">Ion transport</keyword>
<evidence type="ECO:0000256" key="6">
    <source>
        <dbReference type="ARBA" id="ARBA00023065"/>
    </source>
</evidence>
<gene>
    <name evidence="9 10" type="primary">mscL</name>
    <name evidence="10" type="ORF">DNU06_03870</name>
</gene>
<accession>A0A2W1N1U0</accession>
<evidence type="ECO:0000256" key="8">
    <source>
        <dbReference type="ARBA" id="ARBA00023303"/>
    </source>
</evidence>
<dbReference type="InterPro" id="IPR036019">
    <property type="entry name" value="MscL_channel"/>
</dbReference>
<dbReference type="InterPro" id="IPR037673">
    <property type="entry name" value="MSC/AndL"/>
</dbReference>
<evidence type="ECO:0000256" key="1">
    <source>
        <dbReference type="ARBA" id="ARBA00004141"/>
    </source>
</evidence>
<dbReference type="GO" id="GO:0008381">
    <property type="term" value="F:mechanosensitive monoatomic ion channel activity"/>
    <property type="evidence" value="ECO:0007669"/>
    <property type="project" value="UniProtKB-UniRule"/>
</dbReference>
<dbReference type="AlphaFoldDB" id="A0A2W1N1U0"/>
<organism evidence="10 11">
    <name type="scientific">Putridiphycobacter roseus</name>
    <dbReference type="NCBI Taxonomy" id="2219161"/>
    <lineage>
        <taxon>Bacteria</taxon>
        <taxon>Pseudomonadati</taxon>
        <taxon>Bacteroidota</taxon>
        <taxon>Flavobacteriia</taxon>
        <taxon>Flavobacteriales</taxon>
        <taxon>Crocinitomicaceae</taxon>
        <taxon>Putridiphycobacter</taxon>
    </lineage>
</organism>
<keyword evidence="11" id="KW-1185">Reference proteome</keyword>
<reference evidence="10 11" key="1">
    <citation type="submission" date="2018-06" db="EMBL/GenBank/DDBJ databases">
        <title>The draft genome sequence of Crocinitomix sp. SM1701.</title>
        <authorList>
            <person name="Zhang X."/>
        </authorList>
    </citation>
    <scope>NUCLEOTIDE SEQUENCE [LARGE SCALE GENOMIC DNA]</scope>
    <source>
        <strain evidence="10 11">SM1701</strain>
    </source>
</reference>
<dbReference type="RefSeq" id="WP_111061915.1">
    <property type="nucleotide sequence ID" value="NZ_JBHUCU010000002.1"/>
</dbReference>
<evidence type="ECO:0000256" key="2">
    <source>
        <dbReference type="ARBA" id="ARBA00022448"/>
    </source>
</evidence>
<keyword evidence="2 9" id="KW-0813">Transport</keyword>
<dbReference type="EMBL" id="QKSB01000002">
    <property type="protein sequence ID" value="PZE17764.1"/>
    <property type="molecule type" value="Genomic_DNA"/>
</dbReference>